<dbReference type="SUPFAM" id="SSF88713">
    <property type="entry name" value="Glycoside hydrolase/deacetylase"/>
    <property type="match status" value="1"/>
</dbReference>
<name>A0A235BUP5_UNCW3</name>
<dbReference type="GO" id="GO:0016810">
    <property type="term" value="F:hydrolase activity, acting on carbon-nitrogen (but not peptide) bonds"/>
    <property type="evidence" value="ECO:0007669"/>
    <property type="project" value="InterPro"/>
</dbReference>
<comment type="caution">
    <text evidence="2">The sequence shown here is derived from an EMBL/GenBank/DDBJ whole genome shotgun (WGS) entry which is preliminary data.</text>
</comment>
<dbReference type="EMBL" id="NOZQ01000116">
    <property type="protein sequence ID" value="OYD15487.1"/>
    <property type="molecule type" value="Genomic_DNA"/>
</dbReference>
<protein>
    <recommendedName>
        <fullName evidence="1">NodB homology domain-containing protein</fullName>
    </recommendedName>
</protein>
<dbReference type="InterPro" id="IPR002509">
    <property type="entry name" value="NODB_dom"/>
</dbReference>
<dbReference type="GO" id="GO:0005975">
    <property type="term" value="P:carbohydrate metabolic process"/>
    <property type="evidence" value="ECO:0007669"/>
    <property type="project" value="InterPro"/>
</dbReference>
<evidence type="ECO:0000313" key="2">
    <source>
        <dbReference type="EMBL" id="OYD15487.1"/>
    </source>
</evidence>
<dbReference type="AlphaFoldDB" id="A0A235BUP5"/>
<accession>A0A235BUP5</accession>
<organism evidence="2 3">
    <name type="scientific">candidate division WOR-3 bacterium JGI_Cruoil_03_44_89</name>
    <dbReference type="NCBI Taxonomy" id="1973748"/>
    <lineage>
        <taxon>Bacteria</taxon>
        <taxon>Bacteria division WOR-3</taxon>
    </lineage>
</organism>
<evidence type="ECO:0000259" key="1">
    <source>
        <dbReference type="Pfam" id="PF01522"/>
    </source>
</evidence>
<dbReference type="Proteomes" id="UP000215215">
    <property type="component" value="Unassembled WGS sequence"/>
</dbReference>
<gene>
    <name evidence="2" type="ORF">CH333_05570</name>
</gene>
<reference evidence="2 3" key="1">
    <citation type="submission" date="2017-07" db="EMBL/GenBank/DDBJ databases">
        <title>Recovery of genomes from metagenomes via a dereplication, aggregation, and scoring strategy.</title>
        <authorList>
            <person name="Sieber C.M."/>
            <person name="Probst A.J."/>
            <person name="Sharrar A."/>
            <person name="Thomas B.C."/>
            <person name="Hess M."/>
            <person name="Tringe S.G."/>
            <person name="Banfield J.F."/>
        </authorList>
    </citation>
    <scope>NUCLEOTIDE SEQUENCE [LARGE SCALE GENOMIC DNA]</scope>
    <source>
        <strain evidence="2">JGI_Cruoil_03_44_89</strain>
    </source>
</reference>
<feature type="domain" description="NodB homology" evidence="1">
    <location>
        <begin position="162"/>
        <end position="253"/>
    </location>
</feature>
<evidence type="ECO:0000313" key="3">
    <source>
        <dbReference type="Proteomes" id="UP000215215"/>
    </source>
</evidence>
<dbReference type="InterPro" id="IPR011330">
    <property type="entry name" value="Glyco_hydro/deAcase_b/a-brl"/>
</dbReference>
<dbReference type="Pfam" id="PF01522">
    <property type="entry name" value="Polysacc_deac_1"/>
    <property type="match status" value="1"/>
</dbReference>
<dbReference type="Gene3D" id="3.20.20.370">
    <property type="entry name" value="Glycoside hydrolase/deacetylase"/>
    <property type="match status" value="1"/>
</dbReference>
<proteinExistence type="predicted"/>
<sequence length="452" mass="52267">MRILSQEGIPIDPKSDIWIVDRKTPGIMEFLKSGGFVLTTLKYVDGEIKRRLRQVKKGSFGYFSGEIGQGYIIALAFDPGYYSFKRKRKSFYSDYGRPPDEAVSYIGTGGVRRTAIDCLGQLFCRKGIPYVHKWYYPKGESLFALRIDTDFSTAREVLNLQESLQNMGFRATFFLNVLVLKNDLHDILNGNHSFGIHCYRHTVYPDRKRNYENIKMAKKLVENEGVRPKGFAAPYGIWHKKLSEILGELGFSYSSEFSYSYDDLPFFPDHKTNILQIPIHPICMQRLFMSRHTKKGVRDYFTSLIDRNSLMGEPTIIYGHPDVLAKNLDTLKEIIDYAREKEGVWFTDMDEIDDWWRKRESMQLSAIVDGNTMSFGETIPVPIEIVLPDGRHTICNVDGSLELSKLPFCPPHSSPPLNEPRGNGLWLFLRELESMFFRIRNRRKEQNFLDIG</sequence>